<comment type="caution">
    <text evidence="2">The sequence shown here is derived from an EMBL/GenBank/DDBJ whole genome shotgun (WGS) entry which is preliminary data.</text>
</comment>
<dbReference type="InterPro" id="IPR018739">
    <property type="entry name" value="DUF2281"/>
</dbReference>
<organism evidence="2 3">
    <name type="scientific">Pelobium manganitolerans</name>
    <dbReference type="NCBI Taxonomy" id="1842495"/>
    <lineage>
        <taxon>Bacteria</taxon>
        <taxon>Pseudomonadati</taxon>
        <taxon>Bacteroidota</taxon>
        <taxon>Sphingobacteriia</taxon>
        <taxon>Sphingobacteriales</taxon>
        <taxon>Sphingobacteriaceae</taxon>
        <taxon>Pelobium</taxon>
    </lineage>
</organism>
<feature type="domain" description="DUF2281" evidence="1">
    <location>
        <begin position="5"/>
        <end position="65"/>
    </location>
</feature>
<accession>A0A419S2I9</accession>
<name>A0A419S2I9_9SPHI</name>
<reference evidence="2 3" key="1">
    <citation type="submission" date="2016-07" db="EMBL/GenBank/DDBJ databases">
        <title>Genome of Pelobium manganitolerans.</title>
        <authorList>
            <person name="Wu S."/>
            <person name="Wang G."/>
        </authorList>
    </citation>
    <scope>NUCLEOTIDE SEQUENCE [LARGE SCALE GENOMIC DNA]</scope>
    <source>
        <strain evidence="2 3">YS-25</strain>
    </source>
</reference>
<proteinExistence type="predicted"/>
<evidence type="ECO:0000313" key="2">
    <source>
        <dbReference type="EMBL" id="RKD13201.1"/>
    </source>
</evidence>
<sequence length="66" mass="7630">MTTFTLYKKLDALPADLKKQAMAYIDELIKKSDNLKKARPMFGALKGKIKLAEDFDEPLDIFKDYM</sequence>
<dbReference type="Pfam" id="PF10047">
    <property type="entry name" value="DUF2281"/>
    <property type="match status" value="1"/>
</dbReference>
<dbReference type="OrthoDB" id="9801704at2"/>
<evidence type="ECO:0000259" key="1">
    <source>
        <dbReference type="Pfam" id="PF10047"/>
    </source>
</evidence>
<gene>
    <name evidence="2" type="ORF">BCY91_10275</name>
</gene>
<dbReference type="AlphaFoldDB" id="A0A419S2I9"/>
<protein>
    <recommendedName>
        <fullName evidence="1">DUF2281 domain-containing protein</fullName>
    </recommendedName>
</protein>
<dbReference type="EMBL" id="MBTA01000028">
    <property type="protein sequence ID" value="RKD13201.1"/>
    <property type="molecule type" value="Genomic_DNA"/>
</dbReference>
<dbReference type="Proteomes" id="UP000283433">
    <property type="component" value="Unassembled WGS sequence"/>
</dbReference>
<keyword evidence="3" id="KW-1185">Reference proteome</keyword>
<evidence type="ECO:0000313" key="3">
    <source>
        <dbReference type="Proteomes" id="UP000283433"/>
    </source>
</evidence>
<dbReference type="RefSeq" id="WP_120182852.1">
    <property type="nucleotide sequence ID" value="NZ_MBTA01000028.1"/>
</dbReference>